<feature type="compositionally biased region" description="Polar residues" evidence="1">
    <location>
        <begin position="162"/>
        <end position="175"/>
    </location>
</feature>
<gene>
    <name evidence="2" type="ORF">HHK36_025126</name>
</gene>
<feature type="compositionally biased region" description="Basic and acidic residues" evidence="1">
    <location>
        <begin position="453"/>
        <end position="462"/>
    </location>
</feature>
<dbReference type="OrthoDB" id="1929779at2759"/>
<dbReference type="Proteomes" id="UP000655225">
    <property type="component" value="Unassembled WGS sequence"/>
</dbReference>
<keyword evidence="3" id="KW-1185">Reference proteome</keyword>
<dbReference type="PANTHER" id="PTHR31949">
    <property type="entry name" value="GASTRIC MUCIN-LIKE PROTEIN"/>
    <property type="match status" value="1"/>
</dbReference>
<dbReference type="GO" id="GO:0043622">
    <property type="term" value="P:cortical microtubule organization"/>
    <property type="evidence" value="ECO:0007669"/>
    <property type="project" value="TreeGrafter"/>
</dbReference>
<evidence type="ECO:0000256" key="1">
    <source>
        <dbReference type="SAM" id="MobiDB-lite"/>
    </source>
</evidence>
<feature type="region of interest" description="Disordered" evidence="1">
    <location>
        <begin position="431"/>
        <end position="462"/>
    </location>
</feature>
<feature type="compositionally biased region" description="Polar residues" evidence="1">
    <location>
        <begin position="979"/>
        <end position="993"/>
    </location>
</feature>
<feature type="compositionally biased region" description="Low complexity" evidence="1">
    <location>
        <begin position="176"/>
        <end position="197"/>
    </location>
</feature>
<feature type="compositionally biased region" description="Basic residues" evidence="1">
    <location>
        <begin position="1090"/>
        <end position="1103"/>
    </location>
</feature>
<dbReference type="GO" id="GO:0055028">
    <property type="term" value="C:cortical microtubule"/>
    <property type="evidence" value="ECO:0007669"/>
    <property type="project" value="TreeGrafter"/>
</dbReference>
<feature type="compositionally biased region" description="Low complexity" evidence="1">
    <location>
        <begin position="220"/>
        <end position="234"/>
    </location>
</feature>
<comment type="caution">
    <text evidence="2">The sequence shown here is derived from an EMBL/GenBank/DDBJ whole genome shotgun (WGS) entry which is preliminary data.</text>
</comment>
<dbReference type="AlphaFoldDB" id="A0A834YKA4"/>
<feature type="compositionally biased region" description="Low complexity" evidence="1">
    <location>
        <begin position="301"/>
        <end position="314"/>
    </location>
</feature>
<dbReference type="EMBL" id="JABCRI010000018">
    <property type="protein sequence ID" value="KAF8390599.1"/>
    <property type="molecule type" value="Genomic_DNA"/>
</dbReference>
<protein>
    <submittedName>
        <fullName evidence="2">Uncharacterized protein</fullName>
    </submittedName>
</protein>
<dbReference type="OMA" id="TRQTEFR"/>
<sequence>MPPSPSLRCSPGRELRAENHRRGRSLENGLLFREKDDDLALFNDMQTRESETFLLHSADDFNDSFSTKLRYFSDFKLGISIPVRGESSDLLNADGEKNDYDWLLTPPDTPLFPSLDDETPPVNIAHRGRPRSQPISISRSSTMEKSYRTSRSSASPHRLSPSPRSGNSTLQSRGKPSSAPHSSPTPSMRPTTPSRRPSTPPNKPSIHAPRSSTPTFRRMSTGSSGTVSSIGRSGPSPVKTNRGNSASPKLQSWQSNLPGFSSDAPPNLRTSLADRPASYIRGSSPASRKGRDSSSKFGRQSMSPTASRSASSSYSHDRERFSSHSKGSVASSGDDDIDSLQSGPVGISDRSASSKVGTFPNSRSSAFSKNPGRTLSSSSAPKRSFDSALRQMDLRKSPQNMFRPLLSSVPSTTFHAGKANSVHRTMISRNSSITTSSNASSEQGASIAPDTEGSDHEQGDMASECEKALYPDAQDEVFVFDKMDEVNEDVGLEIHDGSPSIRHGDFDRGNKIEVELCASEHISSNTAATTIAATASQSSNVGGDSSEVDYHENMAYCSKCGRKFHVIEPLDGNGDLCPDCSEKDGCLTLASPETTIVTQNTPIQCEMTLEENKPFDQLEPVMRVPELQEITNRNETRLAQHEKNVEQGQNCLPDNSLARLVVEEGEQSLVDQQLVGQPTVVSSQSDGHTADQQLQHFNPYPCLKVDVSEGAGISVLLLKRSSSKGRVVQGRAFTATNIPYDDCSYARDSLNSMRSSIGHGSASASSSVDLCSSKQTETRVQRQLSCRRADLENYRHDSNTKPKSTGSSFSGISNHAKTTSEEIFDVSIGNMEFDAVEKTTLVTQEQNRASRNTELDDSYYIRSAVLEEDKFERTGSCRTDASVLELSSCTASIRLEDNSVAAFSNDGDCVSSGNADGFPKTETSILDTDVSAMNSESCLIEEDPILSTSICRVDVVKAPMRGSLVRISGELENGHESTPDSQTDGPVSPNSEKNASVYAWESNISDHAHGIVEKSTVTDEGQGGNKVRNVTLEEATDTILFCSSIVHNLAYQAASIGMENDNLVPLEGSRPTVTILGKSSSDRKDPHGRTASKRTPKPQKARQRGVEIDMKTPSTMTETDVKPNETLTHDSRVPSKADNARPPKLESKCNCTVM</sequence>
<feature type="compositionally biased region" description="Low complexity" evidence="1">
    <location>
        <begin position="131"/>
        <end position="141"/>
    </location>
</feature>
<feature type="region of interest" description="Disordered" evidence="1">
    <location>
        <begin position="1072"/>
        <end position="1154"/>
    </location>
</feature>
<evidence type="ECO:0000313" key="3">
    <source>
        <dbReference type="Proteomes" id="UP000655225"/>
    </source>
</evidence>
<feature type="compositionally biased region" description="Basic and acidic residues" evidence="1">
    <location>
        <begin position="1119"/>
        <end position="1147"/>
    </location>
</feature>
<feature type="compositionally biased region" description="Low complexity" evidence="1">
    <location>
        <begin position="431"/>
        <end position="441"/>
    </location>
</feature>
<feature type="region of interest" description="Disordered" evidence="1">
    <location>
        <begin position="969"/>
        <end position="993"/>
    </location>
</feature>
<feature type="region of interest" description="Disordered" evidence="1">
    <location>
        <begin position="104"/>
        <end position="385"/>
    </location>
</feature>
<organism evidence="2 3">
    <name type="scientific">Tetracentron sinense</name>
    <name type="common">Spur-leaf</name>
    <dbReference type="NCBI Taxonomy" id="13715"/>
    <lineage>
        <taxon>Eukaryota</taxon>
        <taxon>Viridiplantae</taxon>
        <taxon>Streptophyta</taxon>
        <taxon>Embryophyta</taxon>
        <taxon>Tracheophyta</taxon>
        <taxon>Spermatophyta</taxon>
        <taxon>Magnoliopsida</taxon>
        <taxon>Trochodendrales</taxon>
        <taxon>Trochodendraceae</taxon>
        <taxon>Tetracentron</taxon>
    </lineage>
</organism>
<proteinExistence type="predicted"/>
<name>A0A834YKA4_TETSI</name>
<reference evidence="2 3" key="1">
    <citation type="submission" date="2020-04" db="EMBL/GenBank/DDBJ databases">
        <title>Plant Genome Project.</title>
        <authorList>
            <person name="Zhang R.-G."/>
        </authorList>
    </citation>
    <scope>NUCLEOTIDE SEQUENCE [LARGE SCALE GENOMIC DNA]</scope>
    <source>
        <strain evidence="2">YNK0</strain>
        <tissue evidence="2">Leaf</tissue>
    </source>
</reference>
<feature type="compositionally biased region" description="Polar residues" evidence="1">
    <location>
        <begin position="238"/>
        <end position="259"/>
    </location>
</feature>
<evidence type="ECO:0000313" key="2">
    <source>
        <dbReference type="EMBL" id="KAF8390599.1"/>
    </source>
</evidence>
<feature type="compositionally biased region" description="Basic and acidic residues" evidence="1">
    <location>
        <begin position="11"/>
        <end position="20"/>
    </location>
</feature>
<feature type="region of interest" description="Disordered" evidence="1">
    <location>
        <begin position="1"/>
        <end position="20"/>
    </location>
</feature>
<dbReference type="PANTHER" id="PTHR31949:SF3">
    <property type="entry name" value="RUN_FYVE DOMAIN PROTEIN"/>
    <property type="match status" value="1"/>
</dbReference>
<feature type="compositionally biased region" description="Polar residues" evidence="1">
    <location>
        <begin position="350"/>
        <end position="381"/>
    </location>
</feature>
<accession>A0A834YKA4</accession>